<dbReference type="Gene3D" id="3.20.20.60">
    <property type="entry name" value="Phosphoenolpyruvate-binding domains"/>
    <property type="match status" value="1"/>
</dbReference>
<gene>
    <name evidence="5" type="ORF">MUN78_14985</name>
</gene>
<comment type="similarity">
    <text evidence="1">Belongs to the HpcH/HpaI aldolase family.</text>
</comment>
<keyword evidence="3 5" id="KW-0456">Lyase</keyword>
<dbReference type="InterPro" id="IPR015813">
    <property type="entry name" value="Pyrv/PenolPyrv_kinase-like_dom"/>
</dbReference>
<name>A0ABY4FL01_9MICO</name>
<dbReference type="InterPro" id="IPR050251">
    <property type="entry name" value="HpcH-HpaI_aldolase"/>
</dbReference>
<evidence type="ECO:0000256" key="1">
    <source>
        <dbReference type="ARBA" id="ARBA00005568"/>
    </source>
</evidence>
<evidence type="ECO:0000313" key="6">
    <source>
        <dbReference type="Proteomes" id="UP000831786"/>
    </source>
</evidence>
<evidence type="ECO:0000256" key="3">
    <source>
        <dbReference type="ARBA" id="ARBA00023239"/>
    </source>
</evidence>
<dbReference type="PANTHER" id="PTHR30502:SF0">
    <property type="entry name" value="PHOSPHOENOLPYRUVATE CARBOXYLASE FAMILY PROTEIN"/>
    <property type="match status" value="1"/>
</dbReference>
<evidence type="ECO:0000313" key="5">
    <source>
        <dbReference type="EMBL" id="UOQ56952.1"/>
    </source>
</evidence>
<keyword evidence="6" id="KW-1185">Reference proteome</keyword>
<sequence>MSAPASDGVAAPSPLAPGRALRARLRAGGPTVGTFLGLGSATAAEVCASAGLDWVLADLEHGGGSEAQVGAIVAAVGGYGAAALVRVEEPTRIRIGRVLDAGAAGVMLPRVSSAAEARVALGHLRYPPAGDRGVATYNRAARWGAEVDALDAADARAVGIVQIETVGALAELDAIAATPGADVLFVGPQDLSYALGAPRRFDAPEFQEALGAVVAACRAHGAVAGILTNDRAGAEAYLARGFGFIAIGSDATLLAATMRGAIPPGLGGNGR</sequence>
<organism evidence="5 6">
    <name type="scientific">Leucobacter allii</name>
    <dbReference type="NCBI Taxonomy" id="2932247"/>
    <lineage>
        <taxon>Bacteria</taxon>
        <taxon>Bacillati</taxon>
        <taxon>Actinomycetota</taxon>
        <taxon>Actinomycetes</taxon>
        <taxon>Micrococcales</taxon>
        <taxon>Microbacteriaceae</taxon>
        <taxon>Leucobacter</taxon>
    </lineage>
</organism>
<dbReference type="SUPFAM" id="SSF51621">
    <property type="entry name" value="Phosphoenolpyruvate/pyruvate domain"/>
    <property type="match status" value="1"/>
</dbReference>
<dbReference type="RefSeq" id="WP_244727508.1">
    <property type="nucleotide sequence ID" value="NZ_CP095045.1"/>
</dbReference>
<dbReference type="PANTHER" id="PTHR30502">
    <property type="entry name" value="2-KETO-3-DEOXY-L-RHAMNONATE ALDOLASE"/>
    <property type="match status" value="1"/>
</dbReference>
<accession>A0ABY4FL01</accession>
<protein>
    <submittedName>
        <fullName evidence="5">Aldolase/citrate lyase family protein</fullName>
    </submittedName>
</protein>
<dbReference type="Pfam" id="PF03328">
    <property type="entry name" value="HpcH_HpaI"/>
    <property type="match status" value="1"/>
</dbReference>
<evidence type="ECO:0000259" key="4">
    <source>
        <dbReference type="Pfam" id="PF03328"/>
    </source>
</evidence>
<reference evidence="5 6" key="1">
    <citation type="submission" date="2022-04" db="EMBL/GenBank/DDBJ databases">
        <title>Leucobacter sp. isolated from rhizosphere of garlic.</title>
        <authorList>
            <person name="Won M."/>
            <person name="Lee C.-M."/>
            <person name="Woen H.-Y."/>
            <person name="Kwon S.-W."/>
        </authorList>
    </citation>
    <scope>NUCLEOTIDE SEQUENCE [LARGE SCALE GENOMIC DNA]</scope>
    <source>
        <strain evidence="5 6">H21R-40</strain>
    </source>
</reference>
<dbReference type="EMBL" id="CP095045">
    <property type="protein sequence ID" value="UOQ56952.1"/>
    <property type="molecule type" value="Genomic_DNA"/>
</dbReference>
<dbReference type="InterPro" id="IPR040442">
    <property type="entry name" value="Pyrv_kinase-like_dom_sf"/>
</dbReference>
<keyword evidence="2" id="KW-0479">Metal-binding</keyword>
<dbReference type="Proteomes" id="UP000831786">
    <property type="component" value="Chromosome"/>
</dbReference>
<dbReference type="GO" id="GO:0016829">
    <property type="term" value="F:lyase activity"/>
    <property type="evidence" value="ECO:0007669"/>
    <property type="project" value="UniProtKB-KW"/>
</dbReference>
<dbReference type="InterPro" id="IPR005000">
    <property type="entry name" value="Aldolase/citrate-lyase_domain"/>
</dbReference>
<proteinExistence type="inferred from homology"/>
<evidence type="ECO:0000256" key="2">
    <source>
        <dbReference type="ARBA" id="ARBA00022723"/>
    </source>
</evidence>
<feature type="domain" description="HpcH/HpaI aldolase/citrate lyase" evidence="4">
    <location>
        <begin position="33"/>
        <end position="255"/>
    </location>
</feature>